<feature type="domain" description="Histidine kinase" evidence="10">
    <location>
        <begin position="308"/>
        <end position="525"/>
    </location>
</feature>
<evidence type="ECO:0000256" key="3">
    <source>
        <dbReference type="ARBA" id="ARBA00022553"/>
    </source>
</evidence>
<dbReference type="CDD" id="cd00082">
    <property type="entry name" value="HisKA"/>
    <property type="match status" value="1"/>
</dbReference>
<keyword evidence="7" id="KW-0067">ATP-binding</keyword>
<dbReference type="InterPro" id="IPR003661">
    <property type="entry name" value="HisK_dim/P_dom"/>
</dbReference>
<keyword evidence="9" id="KW-0812">Transmembrane</keyword>
<keyword evidence="4" id="KW-0808">Transferase</keyword>
<evidence type="ECO:0000313" key="11">
    <source>
        <dbReference type="EMBL" id="MBK1881884.1"/>
    </source>
</evidence>
<dbReference type="EMBL" id="JAENIJ010000006">
    <property type="protein sequence ID" value="MBK1881884.1"/>
    <property type="molecule type" value="Genomic_DNA"/>
</dbReference>
<dbReference type="SUPFAM" id="SSF47384">
    <property type="entry name" value="Homodimeric domain of signal transducing histidine kinase"/>
    <property type="match status" value="1"/>
</dbReference>
<dbReference type="FunFam" id="3.30.565.10:FF:000037">
    <property type="entry name" value="Hybrid sensor histidine kinase/response regulator"/>
    <property type="match status" value="1"/>
</dbReference>
<dbReference type="SMART" id="SM00388">
    <property type="entry name" value="HisKA"/>
    <property type="match status" value="1"/>
</dbReference>
<dbReference type="EC" id="2.7.13.3" evidence="2"/>
<feature type="transmembrane region" description="Helical" evidence="9">
    <location>
        <begin position="269"/>
        <end position="288"/>
    </location>
</feature>
<dbReference type="InterPro" id="IPR036097">
    <property type="entry name" value="HisK_dim/P_sf"/>
</dbReference>
<reference evidence="11" key="1">
    <citation type="submission" date="2021-01" db="EMBL/GenBank/DDBJ databases">
        <title>Modified the classification status of verrucomicrobia.</title>
        <authorList>
            <person name="Feng X."/>
        </authorList>
    </citation>
    <scope>NUCLEOTIDE SEQUENCE</scope>
    <source>
        <strain evidence="11">KCTC 22041</strain>
    </source>
</reference>
<dbReference type="AlphaFoldDB" id="A0A934VVV2"/>
<dbReference type="InterPro" id="IPR036890">
    <property type="entry name" value="HATPase_C_sf"/>
</dbReference>
<dbReference type="Pfam" id="PF00512">
    <property type="entry name" value="HisKA"/>
    <property type="match status" value="1"/>
</dbReference>
<gene>
    <name evidence="11" type="ORF">JIN85_05630</name>
</gene>
<evidence type="ECO:0000256" key="9">
    <source>
        <dbReference type="SAM" id="Phobius"/>
    </source>
</evidence>
<keyword evidence="9" id="KW-0472">Membrane</keyword>
<dbReference type="InterPro" id="IPR004358">
    <property type="entry name" value="Sig_transdc_His_kin-like_C"/>
</dbReference>
<dbReference type="PRINTS" id="PR00344">
    <property type="entry name" value="BCTRLSENSOR"/>
</dbReference>
<dbReference type="InterPro" id="IPR050736">
    <property type="entry name" value="Sensor_HK_Regulatory"/>
</dbReference>
<dbReference type="PROSITE" id="PS50109">
    <property type="entry name" value="HIS_KIN"/>
    <property type="match status" value="1"/>
</dbReference>
<evidence type="ECO:0000259" key="10">
    <source>
        <dbReference type="PROSITE" id="PS50109"/>
    </source>
</evidence>
<dbReference type="SUPFAM" id="SSF55874">
    <property type="entry name" value="ATPase domain of HSP90 chaperone/DNA topoisomerase II/histidine kinase"/>
    <property type="match status" value="1"/>
</dbReference>
<dbReference type="PANTHER" id="PTHR43711:SF30">
    <property type="entry name" value="HISTIDINE KINASE"/>
    <property type="match status" value="1"/>
</dbReference>
<keyword evidence="5" id="KW-0547">Nucleotide-binding</keyword>
<evidence type="ECO:0000256" key="8">
    <source>
        <dbReference type="ARBA" id="ARBA00023012"/>
    </source>
</evidence>
<evidence type="ECO:0000256" key="4">
    <source>
        <dbReference type="ARBA" id="ARBA00022679"/>
    </source>
</evidence>
<keyword evidence="12" id="KW-1185">Reference proteome</keyword>
<evidence type="ECO:0000256" key="2">
    <source>
        <dbReference type="ARBA" id="ARBA00012438"/>
    </source>
</evidence>
<evidence type="ECO:0000256" key="6">
    <source>
        <dbReference type="ARBA" id="ARBA00022777"/>
    </source>
</evidence>
<proteinExistence type="predicted"/>
<keyword evidence="8" id="KW-0902">Two-component regulatory system</keyword>
<dbReference type="InterPro" id="IPR005467">
    <property type="entry name" value="His_kinase_dom"/>
</dbReference>
<keyword evidence="9" id="KW-1133">Transmembrane helix</keyword>
<protein>
    <recommendedName>
        <fullName evidence="2">histidine kinase</fullName>
        <ecNumber evidence="2">2.7.13.3</ecNumber>
    </recommendedName>
</protein>
<dbReference type="Gene3D" id="3.30.565.10">
    <property type="entry name" value="Histidine kinase-like ATPase, C-terminal domain"/>
    <property type="match status" value="1"/>
</dbReference>
<keyword evidence="3" id="KW-0597">Phosphoprotein</keyword>
<evidence type="ECO:0000256" key="1">
    <source>
        <dbReference type="ARBA" id="ARBA00000085"/>
    </source>
</evidence>
<dbReference type="Pfam" id="PF02518">
    <property type="entry name" value="HATPase_c"/>
    <property type="match status" value="1"/>
</dbReference>
<comment type="catalytic activity">
    <reaction evidence="1">
        <text>ATP + protein L-histidine = ADP + protein N-phospho-L-histidine.</text>
        <dbReference type="EC" id="2.7.13.3"/>
    </reaction>
</comment>
<sequence>MLSSRSSTFLSAVVLIPLLVLGVLAWLGTRAQVRAAWSAARDEAKLSGAVVANLINRELATSVEEVPLFPDPPVPGTGTEVDSDDLDELRRLRDDSDAGISPSGLPRRVLAAFRVFEMTQSDADRDRLLIVATQESPSILTPVVLEKTAASQELQQRWQQGEHARAVFHRHPELPAEGAWIFDQGEIWWLRKSDDGLSMIHPARIQQIIREAKRRLPTWAELRIPGVAKSGKGEVMERAALDFPGERVMEIVAVRPELFQAAAREQARWTMGLLGFAVLISAGGLWLIQRTMERERRLNAMKSDFVASVSHELRAPVASIRLMADTLKAGKIESQTVREFHELISREGARLSALIENVLDFARIEQGRKEWDFEPTDLVGLVDETVDLMVPLGEEKQVSLVFQKPAKALMAHVDSGAIRQVLVNLLDNAIKFSPQAGEVRVSLDQMDSEWRIAVADDGPGIAAADHARIFERFQRLGGELRRETQGTGIGLSLVKAIVEAHGGRVSLRSEPGRGSTFTLDVPREMFSKS</sequence>
<accession>A0A934VVV2</accession>
<dbReference type="Gene3D" id="1.10.287.130">
    <property type="match status" value="1"/>
</dbReference>
<organism evidence="11 12">
    <name type="scientific">Luteolibacter pohnpeiensis</name>
    <dbReference type="NCBI Taxonomy" id="454153"/>
    <lineage>
        <taxon>Bacteria</taxon>
        <taxon>Pseudomonadati</taxon>
        <taxon>Verrucomicrobiota</taxon>
        <taxon>Verrucomicrobiia</taxon>
        <taxon>Verrucomicrobiales</taxon>
        <taxon>Verrucomicrobiaceae</taxon>
        <taxon>Luteolibacter</taxon>
    </lineage>
</organism>
<dbReference type="Proteomes" id="UP000603141">
    <property type="component" value="Unassembled WGS sequence"/>
</dbReference>
<keyword evidence="6 11" id="KW-0418">Kinase</keyword>
<evidence type="ECO:0000313" key="12">
    <source>
        <dbReference type="Proteomes" id="UP000603141"/>
    </source>
</evidence>
<evidence type="ECO:0000256" key="5">
    <source>
        <dbReference type="ARBA" id="ARBA00022741"/>
    </source>
</evidence>
<dbReference type="GO" id="GO:0000155">
    <property type="term" value="F:phosphorelay sensor kinase activity"/>
    <property type="evidence" value="ECO:0007669"/>
    <property type="project" value="InterPro"/>
</dbReference>
<dbReference type="SMART" id="SM00387">
    <property type="entry name" value="HATPase_c"/>
    <property type="match status" value="1"/>
</dbReference>
<comment type="caution">
    <text evidence="11">The sequence shown here is derived from an EMBL/GenBank/DDBJ whole genome shotgun (WGS) entry which is preliminary data.</text>
</comment>
<dbReference type="RefSeq" id="WP_200268473.1">
    <property type="nucleotide sequence ID" value="NZ_JAENIJ010000006.1"/>
</dbReference>
<name>A0A934VVV2_9BACT</name>
<dbReference type="InterPro" id="IPR003594">
    <property type="entry name" value="HATPase_dom"/>
</dbReference>
<dbReference type="CDD" id="cd00075">
    <property type="entry name" value="HATPase"/>
    <property type="match status" value="1"/>
</dbReference>
<dbReference type="PANTHER" id="PTHR43711">
    <property type="entry name" value="TWO-COMPONENT HISTIDINE KINASE"/>
    <property type="match status" value="1"/>
</dbReference>
<evidence type="ECO:0000256" key="7">
    <source>
        <dbReference type="ARBA" id="ARBA00022840"/>
    </source>
</evidence>
<dbReference type="GO" id="GO:0005524">
    <property type="term" value="F:ATP binding"/>
    <property type="evidence" value="ECO:0007669"/>
    <property type="project" value="UniProtKB-KW"/>
</dbReference>